<dbReference type="OrthoDB" id="10383660at2759"/>
<evidence type="ECO:0000313" key="3">
    <source>
        <dbReference type="Proteomes" id="UP000274429"/>
    </source>
</evidence>
<feature type="region of interest" description="Disordered" evidence="1">
    <location>
        <begin position="210"/>
        <end position="234"/>
    </location>
</feature>
<sequence length="234" mass="24112">TIHRTNTNVAAVAGAAAADDLIDAAAGDADANDGGGGGVFQPHVGYPYATCAGYRSASRMSYGPRSASAMGVPTNGCIGGGGMVNASPRAFIHDPHNNGDSCSCYVEEQQQAPQSPSAAYGDYVDTGGSYGVQRSPLVGYRISHLSPAPQRYTPGAGETTISASISSLPRSRAPSRSTVTFQSPSIQQQQQQQPIKLDLRGPVEVDAGEAVISNLPPRPTPRHTNSLDDNDVGG</sequence>
<organism evidence="4">
    <name type="scientific">Hydatigena taeniaeformis</name>
    <name type="common">Feline tapeworm</name>
    <name type="synonym">Taenia taeniaeformis</name>
    <dbReference type="NCBI Taxonomy" id="6205"/>
    <lineage>
        <taxon>Eukaryota</taxon>
        <taxon>Metazoa</taxon>
        <taxon>Spiralia</taxon>
        <taxon>Lophotrochozoa</taxon>
        <taxon>Platyhelminthes</taxon>
        <taxon>Cestoda</taxon>
        <taxon>Eucestoda</taxon>
        <taxon>Cyclophyllidea</taxon>
        <taxon>Taeniidae</taxon>
        <taxon>Hydatigera</taxon>
    </lineage>
</organism>
<accession>A0A0R3WR59</accession>
<feature type="compositionally biased region" description="Low complexity" evidence="1">
    <location>
        <begin position="166"/>
        <end position="195"/>
    </location>
</feature>
<reference evidence="4" key="1">
    <citation type="submission" date="2017-02" db="UniProtKB">
        <authorList>
            <consortium name="WormBaseParasite"/>
        </authorList>
    </citation>
    <scope>IDENTIFICATION</scope>
</reference>
<evidence type="ECO:0000313" key="4">
    <source>
        <dbReference type="WBParaSite" id="TTAC_0000324901-mRNA-1"/>
    </source>
</evidence>
<dbReference type="Proteomes" id="UP000274429">
    <property type="component" value="Unassembled WGS sequence"/>
</dbReference>
<reference evidence="2 3" key="2">
    <citation type="submission" date="2018-11" db="EMBL/GenBank/DDBJ databases">
        <authorList>
            <consortium name="Pathogen Informatics"/>
        </authorList>
    </citation>
    <scope>NUCLEOTIDE SEQUENCE [LARGE SCALE GENOMIC DNA]</scope>
</reference>
<keyword evidence="3" id="KW-1185">Reference proteome</keyword>
<name>A0A0R3WR59_HYDTA</name>
<evidence type="ECO:0000256" key="1">
    <source>
        <dbReference type="SAM" id="MobiDB-lite"/>
    </source>
</evidence>
<dbReference type="EMBL" id="UYWX01002102">
    <property type="protein sequence ID" value="VDM22210.1"/>
    <property type="molecule type" value="Genomic_DNA"/>
</dbReference>
<protein>
    <submittedName>
        <fullName evidence="4">Secreted protein</fullName>
    </submittedName>
</protein>
<dbReference type="WBParaSite" id="TTAC_0000324901-mRNA-1">
    <property type="protein sequence ID" value="TTAC_0000324901-mRNA-1"/>
    <property type="gene ID" value="TTAC_0000324901"/>
</dbReference>
<feature type="region of interest" description="Disordered" evidence="1">
    <location>
        <begin position="166"/>
        <end position="196"/>
    </location>
</feature>
<gene>
    <name evidence="2" type="ORF">TTAC_LOCUS3234</name>
</gene>
<dbReference type="AlphaFoldDB" id="A0A0R3WR59"/>
<proteinExistence type="predicted"/>
<dbReference type="STRING" id="6205.A0A0R3WR59"/>
<evidence type="ECO:0000313" key="2">
    <source>
        <dbReference type="EMBL" id="VDM22210.1"/>
    </source>
</evidence>